<dbReference type="InterPro" id="IPR050796">
    <property type="entry name" value="SCF_F-box_component"/>
</dbReference>
<feature type="non-terminal residue" evidence="3">
    <location>
        <position position="1"/>
    </location>
</feature>
<accession>A0ABQ8AS77</accession>
<feature type="domain" description="F-box associated beta-propeller type 1" evidence="2">
    <location>
        <begin position="317"/>
        <end position="438"/>
    </location>
</feature>
<evidence type="ECO:0000259" key="2">
    <source>
        <dbReference type="Pfam" id="PF07734"/>
    </source>
</evidence>
<feature type="domain" description="F-box" evidence="1">
    <location>
        <begin position="1"/>
        <end position="30"/>
    </location>
</feature>
<name>A0ABQ8AS77_BRANA</name>
<proteinExistence type="predicted"/>
<sequence>ILARVPVKSLQELKTTCKRWYSLFRDPNFVEKNNKMSKAARESMLLSNYEVYSIPGDLHELYNSGVVEPDIEFTGKLWVDLYMYAIYHCDGLMLCQTEDNPRLVVWNPCTGQTRLIEPRTFYSNYDRCALGYSSTSSRRSYKILRCCSYRNDKRVKKLAVSCTVAGSDVMRIWITNKIDDDKEAKDLSWRTDFVLQVDCAKYNVSMENFLLDEENKVAVCCGKYHKNGYVTMIYIVGEDMYKQVYELCSNLHNWPLSSPRFQAWFAFPGKRNGGCCAFFCNTPQTYFQFSLILKLGDSFVKKNKKMMSSEAARETNLLSNQEVYSIAGDLHSGGDIKPSLEFTGKLSKDLYTISHSDGLIVCQGKKNSSVVVWNPCTGERKMIEPRTCYRQSDRFALGYSISRSYKILRCHYYLNEVKVLAVECEMYDLCSDSWRERACVFMTTTSESLRNHCCVFFCNTPQAYLQFSLIPKLGDSMIKPRTRYQIRDRFALGYNDSRRGYKILRCRYYQNEGKVWFVECEMYELSSDSWRVVDSFTHDYGMYCSGVSLRGDTYFAAGGKEMGFFLMKFDFTEERFVRLPLPFQSFDPEDTAVLSVVRDEKLSVCHQEILAWSNVMRIWVSNKVEEEGKVLSWRKDFVLTVDFDKFQLPCVVNVASFLLDEEKKVAVCCDVCDEEMKGEEKNRIYIVYDDDIVNAYLLNCPLVLTYVPSLEGACFFMTTTSESLRNHRCVFFFHTPQAYFQFCLIPKLWNSVNNSSNTSEFQILALIRQLIP</sequence>
<feature type="domain" description="F-box associated beta-propeller type 1" evidence="2">
    <location>
        <begin position="156"/>
        <end position="245"/>
    </location>
</feature>
<feature type="domain" description="F-box associated beta-propeller type 1" evidence="2">
    <location>
        <begin position="44"/>
        <end position="153"/>
    </location>
</feature>
<dbReference type="InterPro" id="IPR001810">
    <property type="entry name" value="F-box_dom"/>
</dbReference>
<dbReference type="Pfam" id="PF00646">
    <property type="entry name" value="F-box"/>
    <property type="match status" value="1"/>
</dbReference>
<dbReference type="SUPFAM" id="SSF81383">
    <property type="entry name" value="F-box domain"/>
    <property type="match status" value="1"/>
</dbReference>
<evidence type="ECO:0000313" key="4">
    <source>
        <dbReference type="Proteomes" id="UP000824890"/>
    </source>
</evidence>
<dbReference type="Pfam" id="PF07734">
    <property type="entry name" value="FBA_1"/>
    <property type="match status" value="4"/>
</dbReference>
<dbReference type="PANTHER" id="PTHR31672:SF13">
    <property type="entry name" value="F-BOX PROTEIN CPR30-LIKE"/>
    <property type="match status" value="1"/>
</dbReference>
<comment type="caution">
    <text evidence="3">The sequence shown here is derived from an EMBL/GenBank/DDBJ whole genome shotgun (WGS) entry which is preliminary data.</text>
</comment>
<organism evidence="3 4">
    <name type="scientific">Brassica napus</name>
    <name type="common">Rape</name>
    <dbReference type="NCBI Taxonomy" id="3708"/>
    <lineage>
        <taxon>Eukaryota</taxon>
        <taxon>Viridiplantae</taxon>
        <taxon>Streptophyta</taxon>
        <taxon>Embryophyta</taxon>
        <taxon>Tracheophyta</taxon>
        <taxon>Spermatophyta</taxon>
        <taxon>Magnoliopsida</taxon>
        <taxon>eudicotyledons</taxon>
        <taxon>Gunneridae</taxon>
        <taxon>Pentapetalae</taxon>
        <taxon>rosids</taxon>
        <taxon>malvids</taxon>
        <taxon>Brassicales</taxon>
        <taxon>Brassicaceae</taxon>
        <taxon>Brassiceae</taxon>
        <taxon>Brassica</taxon>
    </lineage>
</organism>
<evidence type="ECO:0000313" key="3">
    <source>
        <dbReference type="EMBL" id="KAH0895117.1"/>
    </source>
</evidence>
<reference evidence="3 4" key="1">
    <citation type="submission" date="2021-05" db="EMBL/GenBank/DDBJ databases">
        <title>Genome Assembly of Synthetic Allotetraploid Brassica napus Reveals Homoeologous Exchanges between Subgenomes.</title>
        <authorList>
            <person name="Davis J.T."/>
        </authorList>
    </citation>
    <scope>NUCLEOTIDE SEQUENCE [LARGE SCALE GENOMIC DNA]</scope>
    <source>
        <strain evidence="4">cv. Da-Ae</strain>
        <tissue evidence="3">Seedling</tissue>
    </source>
</reference>
<dbReference type="PANTHER" id="PTHR31672">
    <property type="entry name" value="BNACNNG10540D PROTEIN"/>
    <property type="match status" value="1"/>
</dbReference>
<dbReference type="InterPro" id="IPR017451">
    <property type="entry name" value="F-box-assoc_interact_dom"/>
</dbReference>
<feature type="domain" description="F-box associated beta-propeller type 1" evidence="2">
    <location>
        <begin position="477"/>
        <end position="710"/>
    </location>
</feature>
<protein>
    <recommendedName>
        <fullName evidence="5">F-box associated domain-containing protein</fullName>
    </recommendedName>
</protein>
<dbReference type="EMBL" id="JAGKQM010000013">
    <property type="protein sequence ID" value="KAH0895117.1"/>
    <property type="molecule type" value="Genomic_DNA"/>
</dbReference>
<keyword evidence="4" id="KW-1185">Reference proteome</keyword>
<dbReference type="NCBIfam" id="TIGR01640">
    <property type="entry name" value="F_box_assoc_1"/>
    <property type="match status" value="3"/>
</dbReference>
<dbReference type="InterPro" id="IPR006527">
    <property type="entry name" value="F-box-assoc_dom_typ1"/>
</dbReference>
<evidence type="ECO:0000259" key="1">
    <source>
        <dbReference type="Pfam" id="PF00646"/>
    </source>
</evidence>
<dbReference type="Proteomes" id="UP000824890">
    <property type="component" value="Unassembled WGS sequence"/>
</dbReference>
<dbReference type="InterPro" id="IPR036047">
    <property type="entry name" value="F-box-like_dom_sf"/>
</dbReference>
<gene>
    <name evidence="3" type="ORF">HID58_057546</name>
</gene>
<evidence type="ECO:0008006" key="5">
    <source>
        <dbReference type="Google" id="ProtNLM"/>
    </source>
</evidence>